<dbReference type="PANTHER" id="PTHR43685">
    <property type="entry name" value="GLYCOSYLTRANSFERASE"/>
    <property type="match status" value="1"/>
</dbReference>
<feature type="domain" description="Glycosyltransferase 2-like" evidence="1">
    <location>
        <begin position="208"/>
        <end position="324"/>
    </location>
</feature>
<dbReference type="InterPro" id="IPR029044">
    <property type="entry name" value="Nucleotide-diphossugar_trans"/>
</dbReference>
<protein>
    <submittedName>
        <fullName evidence="2">Glycosyl transferase family 2</fullName>
    </submittedName>
</protein>
<dbReference type="Proteomes" id="UP000003094">
    <property type="component" value="Unassembled WGS sequence"/>
</dbReference>
<comment type="caution">
    <text evidence="2">The sequence shown here is derived from an EMBL/GenBank/DDBJ whole genome shotgun (WGS) entry which is preliminary data.</text>
</comment>
<evidence type="ECO:0000313" key="3">
    <source>
        <dbReference type="Proteomes" id="UP000003094"/>
    </source>
</evidence>
<name>A0A2R9SSI0_9BACL</name>
<dbReference type="PANTHER" id="PTHR43685:SF2">
    <property type="entry name" value="GLYCOSYLTRANSFERASE 2-LIKE DOMAIN-CONTAINING PROTEIN"/>
    <property type="match status" value="1"/>
</dbReference>
<keyword evidence="2" id="KW-0808">Transferase</keyword>
<dbReference type="RefSeq" id="WP_006210727.1">
    <property type="nucleotide sequence ID" value="NZ_ADHJ01000036.1"/>
</dbReference>
<dbReference type="EMBL" id="ADHJ01000036">
    <property type="protein sequence ID" value="EFU40317.1"/>
    <property type="molecule type" value="Genomic_DNA"/>
</dbReference>
<dbReference type="InterPro" id="IPR001173">
    <property type="entry name" value="Glyco_trans_2-like"/>
</dbReference>
<proteinExistence type="predicted"/>
<dbReference type="AlphaFoldDB" id="A0A2R9SSI0"/>
<sequence length="440" mass="50413">MLVFILPGTHSQLSESTLSSVQRVFPDARPIVIPSEERAAWVMNEALSVEMFPWFMTLYAGDDVQPHAKIELDRWLRTTSDQLAGFILNPVHTLGQPQVSSSRAASPPHIPRGPLIWRTQAVMNGHQKGFATKDQLPFQKYVLIDKQLQLSGQYEWSEIDCQAILCHHRRAPAWMKEAEEWLAVSPLLLAAAHTHSQRAEAVSPPLVTIALCTYNDSEYLTWAVRSVLVQSCKDWELVILDDGSTSEETEACLQHLPEDSRITIVRQQKNRGKAHALNRILHLSHAPWLLELDADDWLAPNALEVLLREAHRVQHADVIYGNHVEWLERANKQLVYQRVHTAPSSLSCDSLRNDAYAIAPRMFNVSSLKQVKGWNEDMLFEGRLYEDIDLLSRLSLHHKLYHVPESIYHRRLRSSSTTHRHPLHYSAWRNSTKDVFNELE</sequence>
<evidence type="ECO:0000259" key="1">
    <source>
        <dbReference type="Pfam" id="PF00535"/>
    </source>
</evidence>
<dbReference type="KEGG" id="pvo:PVOR_19494"/>
<reference evidence="2 3" key="1">
    <citation type="journal article" date="2010" name="BMC Genomics">
        <title>Genome sequence of the pattern forming Paenibacillus vortex bacterium reveals potential for thriving in complex environments.</title>
        <authorList>
            <person name="Sirota-Madi A."/>
            <person name="Olender T."/>
            <person name="Helman Y."/>
            <person name="Ingham C."/>
            <person name="Brainis I."/>
            <person name="Roth D."/>
            <person name="Hagi E."/>
            <person name="Brodsky L."/>
            <person name="Leshkowitz D."/>
            <person name="Galatenko V."/>
            <person name="Nikolaev V."/>
            <person name="Mugasimangalam R.C."/>
            <person name="Bransburg-Zabary S."/>
            <person name="Gutnick D.L."/>
            <person name="Lancet D."/>
            <person name="Ben-Jacob E."/>
        </authorList>
    </citation>
    <scope>NUCLEOTIDE SEQUENCE [LARGE SCALE GENOMIC DNA]</scope>
    <source>
        <strain evidence="2 3">V453</strain>
    </source>
</reference>
<dbReference type="Pfam" id="PF00535">
    <property type="entry name" value="Glycos_transf_2"/>
    <property type="match status" value="1"/>
</dbReference>
<evidence type="ECO:0000313" key="2">
    <source>
        <dbReference type="EMBL" id="EFU40317.1"/>
    </source>
</evidence>
<accession>A0A2R9SSI0</accession>
<gene>
    <name evidence="2" type="ORF">PVOR_19494</name>
</gene>
<dbReference type="SUPFAM" id="SSF53448">
    <property type="entry name" value="Nucleotide-diphospho-sugar transferases"/>
    <property type="match status" value="1"/>
</dbReference>
<organism evidence="2 3">
    <name type="scientific">Paenibacillus vortex V453</name>
    <dbReference type="NCBI Taxonomy" id="715225"/>
    <lineage>
        <taxon>Bacteria</taxon>
        <taxon>Bacillati</taxon>
        <taxon>Bacillota</taxon>
        <taxon>Bacilli</taxon>
        <taxon>Bacillales</taxon>
        <taxon>Paenibacillaceae</taxon>
        <taxon>Paenibacillus</taxon>
    </lineage>
</organism>
<dbReference type="InterPro" id="IPR050834">
    <property type="entry name" value="Glycosyltransf_2"/>
</dbReference>
<dbReference type="CDD" id="cd00761">
    <property type="entry name" value="Glyco_tranf_GTA_type"/>
    <property type="match status" value="1"/>
</dbReference>
<keyword evidence="3" id="KW-1185">Reference proteome</keyword>
<dbReference type="GO" id="GO:0016740">
    <property type="term" value="F:transferase activity"/>
    <property type="evidence" value="ECO:0007669"/>
    <property type="project" value="UniProtKB-KW"/>
</dbReference>
<dbReference type="Gene3D" id="3.90.550.10">
    <property type="entry name" value="Spore Coat Polysaccharide Biosynthesis Protein SpsA, Chain A"/>
    <property type="match status" value="1"/>
</dbReference>